<dbReference type="EMBL" id="JASBWR010000100">
    <property type="protein sequence ID" value="KAJ9095548.1"/>
    <property type="molecule type" value="Genomic_DNA"/>
</dbReference>
<keyword evidence="2" id="KW-1185">Reference proteome</keyword>
<evidence type="ECO:0000313" key="2">
    <source>
        <dbReference type="Proteomes" id="UP001241377"/>
    </source>
</evidence>
<organism evidence="1 2">
    <name type="scientific">Naganishia cerealis</name>
    <dbReference type="NCBI Taxonomy" id="610337"/>
    <lineage>
        <taxon>Eukaryota</taxon>
        <taxon>Fungi</taxon>
        <taxon>Dikarya</taxon>
        <taxon>Basidiomycota</taxon>
        <taxon>Agaricomycotina</taxon>
        <taxon>Tremellomycetes</taxon>
        <taxon>Filobasidiales</taxon>
        <taxon>Filobasidiaceae</taxon>
        <taxon>Naganishia</taxon>
    </lineage>
</organism>
<gene>
    <name evidence="1" type="ORF">QFC19_007532</name>
</gene>
<reference evidence="1" key="1">
    <citation type="submission" date="2023-04" db="EMBL/GenBank/DDBJ databases">
        <title>Draft Genome sequencing of Naganishia species isolated from polar environments using Oxford Nanopore Technology.</title>
        <authorList>
            <person name="Leo P."/>
            <person name="Venkateswaran K."/>
        </authorList>
    </citation>
    <scope>NUCLEOTIDE SEQUENCE</scope>
    <source>
        <strain evidence="1">MNA-CCFEE 5261</strain>
    </source>
</reference>
<dbReference type="Proteomes" id="UP001241377">
    <property type="component" value="Unassembled WGS sequence"/>
</dbReference>
<evidence type="ECO:0000313" key="1">
    <source>
        <dbReference type="EMBL" id="KAJ9095548.1"/>
    </source>
</evidence>
<comment type="caution">
    <text evidence="1">The sequence shown here is derived from an EMBL/GenBank/DDBJ whole genome shotgun (WGS) entry which is preliminary data.</text>
</comment>
<accession>A0ACC2V8V4</accession>
<sequence length="448" mass="50556">MILVPLIGICALIAGRVDAIRGVEPTRLHLYEPSVENNEKYWHCLNHPEIKLRFDQVNDDFCDCPDGSDEPGTNACPYNGSSKFYCANNGFIPGYLESFKLNDGVCDYDICCDGSDEAEGVCPDKCHEIAQQFRKFSDEANNDMKILLKIKQKLQLAVQKKVDDITKKLQILKDELKKRQQRAQESPESATDGFTLSLKELAQQIKLTNSAIEKQKSTIRSLEKILSTMMDNYNPNFNDLAVKDAIKSFQDYASNKEDVQVGNLESKLQLVSQEAQAFSSPQKLGVFSHYINKAKDYFKLEPVILEMEDDEDIAAIKQDISIYEEQLNRNYGPDDILRAIEGTWVSESLNGYTYKVGLLASIYQEDIHIGSYKAAEGTKLIYKDGSKCWNGPRRSAIVELVCGPQNRLLSVAEPEKCAYTFEVMTPVVCDSLTHEDLLANFHIDYDSL</sequence>
<protein>
    <submittedName>
        <fullName evidence="1">Uncharacterized protein</fullName>
    </submittedName>
</protein>
<name>A0ACC2V8V4_9TREE</name>
<proteinExistence type="predicted"/>